<dbReference type="InterPro" id="IPR016428">
    <property type="entry name" value="QueF_type2"/>
</dbReference>
<dbReference type="Pfam" id="PF14819">
    <property type="entry name" value="QueF_N"/>
    <property type="match status" value="1"/>
</dbReference>
<feature type="binding site" evidence="5">
    <location>
        <begin position="230"/>
        <end position="231"/>
    </location>
    <ligand>
        <name>substrate</name>
    </ligand>
</feature>
<keyword evidence="1 5" id="KW-0963">Cytoplasm</keyword>
<comment type="catalytic activity">
    <reaction evidence="5">
        <text>7-aminomethyl-7-carbaguanine + 2 NADP(+) = 7-cyano-7-carbaguanine + 2 NADPH + 3 H(+)</text>
        <dbReference type="Rhea" id="RHEA:13409"/>
        <dbReference type="ChEBI" id="CHEBI:15378"/>
        <dbReference type="ChEBI" id="CHEBI:45075"/>
        <dbReference type="ChEBI" id="CHEBI:57783"/>
        <dbReference type="ChEBI" id="CHEBI:58349"/>
        <dbReference type="ChEBI" id="CHEBI:58703"/>
        <dbReference type="EC" id="1.7.1.13"/>
    </reaction>
</comment>
<evidence type="ECO:0000313" key="7">
    <source>
        <dbReference type="EMBL" id="BBU81547.1"/>
    </source>
</evidence>
<feature type="binding site" evidence="5">
    <location>
        <begin position="88"/>
        <end position="90"/>
    </location>
    <ligand>
        <name>substrate</name>
    </ligand>
</feature>
<feature type="binding site" evidence="5">
    <location>
        <begin position="90"/>
        <end position="91"/>
    </location>
    <ligand>
        <name>NADPH</name>
        <dbReference type="ChEBI" id="CHEBI:57783"/>
    </ligand>
</feature>
<comment type="function">
    <text evidence="5">Catalyzes the NADPH-dependent reduction of 7-cyano-7-deazaguanine (preQ0) to 7-aminomethyl-7-deazaguanine (preQ1).</text>
</comment>
<sequence length="287" mass="33203">MSSYANHQALAGLTLGKSTDYRDTYDASLLQGVPRSLNRDPLGLKADNLPFHGTDIWTLYELSWLNAKGLPQLAVGHVELDYTSVNLIESKSRFKLYLNSFNQTRFNNWDEVRQTLERDLSTCAQGKVSVALYRLDELEGQPIGHFNGTCIDDQDITIDNYEFTTDYLENATSGEKVVEETLVSHLLKSNCLITHQPDWGSIQIQYRGRQIDREKLLRYLVSFRHHNEFHEQCVERIFNDLLRFCQPEKLSDCSRLYARYTRRGGLDINPWRSNSDFVPSTTRLVRQ</sequence>
<proteinExistence type="inferred from homology"/>
<dbReference type="Pfam" id="PF14489">
    <property type="entry name" value="QueF"/>
    <property type="match status" value="1"/>
</dbReference>
<dbReference type="Proteomes" id="UP000467488">
    <property type="component" value="Chromosome"/>
</dbReference>
<comment type="pathway">
    <text evidence="5">tRNA modification; tRNA-queuosine biosynthesis.</text>
</comment>
<dbReference type="GO" id="GO:0033739">
    <property type="term" value="F:preQ1 synthase activity"/>
    <property type="evidence" value="ECO:0007669"/>
    <property type="project" value="UniProtKB-UniRule"/>
</dbReference>
<dbReference type="GO" id="GO:0005737">
    <property type="term" value="C:cytoplasm"/>
    <property type="evidence" value="ECO:0007669"/>
    <property type="project" value="UniProtKB-SubCell"/>
</dbReference>
<dbReference type="InterPro" id="IPR029139">
    <property type="entry name" value="QueF_N"/>
</dbReference>
<dbReference type="Gene3D" id="3.30.1130.10">
    <property type="match status" value="2"/>
</dbReference>
<feature type="domain" description="NADPH-dependent 7-cyano-7-deazaguanine reductase N-terminal" evidence="6">
    <location>
        <begin position="21"/>
        <end position="132"/>
    </location>
</feature>
<dbReference type="EMBL" id="AP022360">
    <property type="protein sequence ID" value="BBU81547.1"/>
    <property type="molecule type" value="Genomic_DNA"/>
</dbReference>
<dbReference type="GO" id="GO:0008616">
    <property type="term" value="P:tRNA queuosine(34) biosynthetic process"/>
    <property type="evidence" value="ECO:0007669"/>
    <property type="project" value="UniProtKB-UniRule"/>
</dbReference>
<keyword evidence="4 5" id="KW-0560">Oxidoreductase</keyword>
<dbReference type="PANTHER" id="PTHR34354:SF1">
    <property type="entry name" value="NADPH-DEPENDENT 7-CYANO-7-DEAZAGUANINE REDUCTASE"/>
    <property type="match status" value="1"/>
</dbReference>
<dbReference type="InterPro" id="IPR050084">
    <property type="entry name" value="NADPH_dep_7-cyano-7-deazaG_red"/>
</dbReference>
<dbReference type="PANTHER" id="PTHR34354">
    <property type="entry name" value="NADPH-DEPENDENT 7-CYANO-7-DEAZAGUANINE REDUCTASE"/>
    <property type="match status" value="1"/>
</dbReference>
<evidence type="ECO:0000259" key="6">
    <source>
        <dbReference type="Pfam" id="PF14819"/>
    </source>
</evidence>
<comment type="subunit">
    <text evidence="5">Homodimer.</text>
</comment>
<dbReference type="PIRSF" id="PIRSF004750">
    <property type="entry name" value="Nitrile_oxidored_YqcD_prd"/>
    <property type="match status" value="1"/>
</dbReference>
<dbReference type="SMR" id="A0A8S0FM31"/>
<evidence type="ECO:0000256" key="2">
    <source>
        <dbReference type="ARBA" id="ARBA00022785"/>
    </source>
</evidence>
<reference evidence="7 8" key="1">
    <citation type="submission" date="2020-01" db="EMBL/GenBank/DDBJ databases">
        <title>Dynamics of blaIMP-6 dissemination in carbapenem resistant Enterobacteriacea isolated from regional surveillance in Osaka, Japan.</title>
        <authorList>
            <person name="Abe R."/>
            <person name="Akeda Y."/>
            <person name="Sugawara Y."/>
            <person name="Yamamoto N."/>
            <person name="Tomono K."/>
            <person name="Takeuchi D."/>
            <person name="Kawahara R."/>
            <person name="Hamada S."/>
        </authorList>
    </citation>
    <scope>NUCLEOTIDE SEQUENCE [LARGE SCALE GENOMIC DNA]</scope>
    <source>
        <strain evidence="7 8">E300</strain>
    </source>
</reference>
<dbReference type="InterPro" id="IPR029500">
    <property type="entry name" value="QueF"/>
</dbReference>
<evidence type="ECO:0000313" key="8">
    <source>
        <dbReference type="Proteomes" id="UP000467488"/>
    </source>
</evidence>
<evidence type="ECO:0000256" key="3">
    <source>
        <dbReference type="ARBA" id="ARBA00022857"/>
    </source>
</evidence>
<organism evidence="7 8">
    <name type="scientific">Escherichia coli</name>
    <dbReference type="NCBI Taxonomy" id="562"/>
    <lineage>
        <taxon>Bacteria</taxon>
        <taxon>Pseudomonadati</taxon>
        <taxon>Pseudomonadota</taxon>
        <taxon>Gammaproteobacteria</taxon>
        <taxon>Enterobacterales</taxon>
        <taxon>Enterobacteriaceae</taxon>
        <taxon>Escherichia</taxon>
    </lineage>
</organism>
<dbReference type="InterPro" id="IPR043133">
    <property type="entry name" value="GTP-CH-I_C/QueF"/>
</dbReference>
<dbReference type="SUPFAM" id="SSF55620">
    <property type="entry name" value="Tetrahydrobiopterin biosynthesis enzymes-like"/>
    <property type="match status" value="1"/>
</dbReference>
<name>A0A8S0FM31_ECOLX</name>
<evidence type="ECO:0000256" key="1">
    <source>
        <dbReference type="ARBA" id="ARBA00022490"/>
    </source>
</evidence>
<evidence type="ECO:0000256" key="5">
    <source>
        <dbReference type="HAMAP-Rule" id="MF_00817"/>
    </source>
</evidence>
<comment type="subcellular location">
    <subcellularLocation>
        <location evidence="5">Cytoplasm</location>
    </subcellularLocation>
</comment>
<dbReference type="EC" id="1.7.1.13" evidence="5"/>
<protein>
    <recommendedName>
        <fullName evidence="5">NADPH-dependent 7-cyano-7-deazaguanine reductase</fullName>
        <ecNumber evidence="5">1.7.1.13</ecNumber>
    </recommendedName>
    <alternativeName>
        <fullName evidence="5">7-cyano-7-carbaguanine reductase</fullName>
    </alternativeName>
    <alternativeName>
        <fullName evidence="5">NADPH-dependent nitrile oxidoreductase</fullName>
    </alternativeName>
    <alternativeName>
        <fullName evidence="5">PreQ(0) reductase</fullName>
    </alternativeName>
</protein>
<feature type="binding site" evidence="5">
    <location>
        <begin position="263"/>
        <end position="264"/>
    </location>
    <ligand>
        <name>NADPH</name>
        <dbReference type="ChEBI" id="CHEBI:57783"/>
    </ligand>
</feature>
<accession>A0A8S0FM31</accession>
<dbReference type="FunFam" id="3.30.1130.10:FF:000004">
    <property type="entry name" value="NADPH-dependent 7-cyano-7-deazaguanine reductase"/>
    <property type="match status" value="1"/>
</dbReference>
<keyword evidence="2 5" id="KW-0671">Queuosine biosynthesis</keyword>
<comment type="similarity">
    <text evidence="5">Belongs to the GTP cyclohydrolase I family. QueF type 2 subfamily.</text>
</comment>
<feature type="active site" description="Thioimide intermediate" evidence="5">
    <location>
        <position position="191"/>
    </location>
</feature>
<dbReference type="NCBIfam" id="TIGR03138">
    <property type="entry name" value="QueF"/>
    <property type="match status" value="1"/>
</dbReference>
<dbReference type="HAMAP" id="MF_00817">
    <property type="entry name" value="QueF_type2"/>
    <property type="match status" value="1"/>
</dbReference>
<feature type="active site" description="Proton donor" evidence="5">
    <location>
        <position position="198"/>
    </location>
</feature>
<dbReference type="AlphaFoldDB" id="A0A8S0FM31"/>
<evidence type="ECO:0000256" key="4">
    <source>
        <dbReference type="ARBA" id="ARBA00023002"/>
    </source>
</evidence>
<gene>
    <name evidence="5 7" type="primary">queF</name>
    <name evidence="7" type="ORF">EIMP300_29470</name>
</gene>
<keyword evidence="3 5" id="KW-0521">NADP</keyword>